<reference evidence="1" key="1">
    <citation type="submission" date="2021-02" db="EMBL/GenBank/DDBJ databases">
        <authorList>
            <person name="Nowell W R."/>
        </authorList>
    </citation>
    <scope>NUCLEOTIDE SEQUENCE</scope>
    <source>
        <strain evidence="1">Ploen Becks lab</strain>
    </source>
</reference>
<dbReference type="PANTHER" id="PTHR38013">
    <property type="entry name" value="GLYCOPROTEIN/POLYSACCHARIDE METABOLISM"/>
    <property type="match status" value="1"/>
</dbReference>
<dbReference type="PANTHER" id="PTHR38013:SF1">
    <property type="entry name" value="GLYCOPROTEIN_POLYSACCHARIDE METABOLISM"/>
    <property type="match status" value="1"/>
</dbReference>
<protein>
    <submittedName>
        <fullName evidence="1">Uncharacterized protein</fullName>
    </submittedName>
</protein>
<organism evidence="1 2">
    <name type="scientific">Brachionus calyciflorus</name>
    <dbReference type="NCBI Taxonomy" id="104777"/>
    <lineage>
        <taxon>Eukaryota</taxon>
        <taxon>Metazoa</taxon>
        <taxon>Spiralia</taxon>
        <taxon>Gnathifera</taxon>
        <taxon>Rotifera</taxon>
        <taxon>Eurotatoria</taxon>
        <taxon>Monogononta</taxon>
        <taxon>Pseudotrocha</taxon>
        <taxon>Ploima</taxon>
        <taxon>Brachionidae</taxon>
        <taxon>Brachionus</taxon>
    </lineage>
</organism>
<proteinExistence type="predicted"/>
<dbReference type="AlphaFoldDB" id="A0A813W6T1"/>
<keyword evidence="2" id="KW-1185">Reference proteome</keyword>
<sequence length="120" mass="13436">MRKISGTVTCSDSSRTIPENSVISVSVIDCSLACARSIQCGEQEITGVTRFPFNYSFEFNDGTIDERYFGEYAVAVRIVKDGKLSFINDTNFRLKDDQSNEIKESLDVFVIPIKNMAPSF</sequence>
<accession>A0A813W6T1</accession>
<dbReference type="Proteomes" id="UP000663879">
    <property type="component" value="Unassembled WGS sequence"/>
</dbReference>
<dbReference type="OrthoDB" id="10013825at2759"/>
<name>A0A813W6T1_9BILA</name>
<dbReference type="InterPro" id="IPR053196">
    <property type="entry name" value="Lipoprotein_YbaY-like"/>
</dbReference>
<evidence type="ECO:0000313" key="2">
    <source>
        <dbReference type="Proteomes" id="UP000663879"/>
    </source>
</evidence>
<dbReference type="Pfam" id="PF09619">
    <property type="entry name" value="YscW"/>
    <property type="match status" value="1"/>
</dbReference>
<dbReference type="EMBL" id="CAJNOC010001227">
    <property type="protein sequence ID" value="CAF0846474.1"/>
    <property type="molecule type" value="Genomic_DNA"/>
</dbReference>
<comment type="caution">
    <text evidence="1">The sequence shown here is derived from an EMBL/GenBank/DDBJ whole genome shotgun (WGS) entry which is preliminary data.</text>
</comment>
<gene>
    <name evidence="1" type="ORF">OXX778_LOCUS8724</name>
</gene>
<evidence type="ECO:0000313" key="1">
    <source>
        <dbReference type="EMBL" id="CAF0846474.1"/>
    </source>
</evidence>
<dbReference type="InterPro" id="IPR039366">
    <property type="entry name" value="Pilotin"/>
</dbReference>